<dbReference type="InterPro" id="IPR002314">
    <property type="entry name" value="aa-tRNA-synt_IIb"/>
</dbReference>
<reference evidence="19" key="2">
    <citation type="submission" date="2017-05" db="UniProtKB">
        <authorList>
            <consortium name="EnsemblMetazoa"/>
        </authorList>
    </citation>
    <scope>IDENTIFICATION</scope>
</reference>
<keyword evidence="20" id="KW-1185">Reference proteome</keyword>
<feature type="chain" id="PRO_5010877273" description="Glycine--tRNA ligase" evidence="16">
    <location>
        <begin position="19"/>
        <end position="729"/>
    </location>
</feature>
<dbReference type="KEGG" id="aqu:100635899"/>
<dbReference type="SUPFAM" id="SSF55681">
    <property type="entry name" value="Class II aaRS and biotin synthetases"/>
    <property type="match status" value="1"/>
</dbReference>
<dbReference type="CDD" id="cd00858">
    <property type="entry name" value="GlyRS_anticodon"/>
    <property type="match status" value="1"/>
</dbReference>
<dbReference type="Gene3D" id="3.30.930.10">
    <property type="entry name" value="Bira Bifunctional Protein, Domain 2"/>
    <property type="match status" value="1"/>
</dbReference>
<dbReference type="PANTHER" id="PTHR10745">
    <property type="entry name" value="GLYCYL-TRNA SYNTHETASE/DNA POLYMERASE SUBUNIT GAMMA-2"/>
    <property type="match status" value="1"/>
</dbReference>
<evidence type="ECO:0000256" key="11">
    <source>
        <dbReference type="ARBA" id="ARBA00022917"/>
    </source>
</evidence>
<evidence type="ECO:0000256" key="8">
    <source>
        <dbReference type="ARBA" id="ARBA00022679"/>
    </source>
</evidence>
<sequence length="729" mass="81763">MWCFRGFAVVSSVRSVFCLKSLSAARPAPPSIVHRSRIFYSHCVAREGGMAAADPEKEALLLPLRKSVQEQGEVVRSMKEAGKPQLEVQEALQELKKRKKLLETKEKELYPPEETLNRSDLEDLVKRRFIYGPSFSIYGGYTGLYDFGPMGCAMKANFLSAWRQHFVLEEGMLEIDSTILTPEPVLRASGHVERFSDFMVKDLKTGDCYRADHLLTQHLEKLAADPKVTPEKKAEYEGVVRQADNYGQSELGELFVKYDIRAPLTGNEVSAPLEFNLMFSTTIGPGNGISGFLRPETAQGIFVNFKRLLEFNSGRLPFAGAQIGKAFRNEISPRSGLLRVREFEMAEIEHFVDPNKKNDCKKFSTVSDLKVLLYSASDQMDGRSPREVPLGEAVSSGLIANETLGYFIGRIHLFLLKMGVAKDKLRFRQHLSNEMAHYACDCWDAECKTTYGWVECVGCADRSCYDLTRHSQTTKTELTAKVDLPEPRTIDCVEVVPDKASIGKQFKRDSKVIIEALASLSPEAILSLEEEIKNGSYDLTINDQTFTLLPPMISSIKKYQKTIHVIDVVPSVIEPSFGIGRILYAILEHNFRKREGDEMRNYLSLPPIISPVGCSVLPLSGNNQFDPFVKTIADGLRERGVSLKIDDSSGSIGKRYARTDEVAIPFGITIDFDTLKSNTATLRERDSMQQIRAKVEVLPDLVQALVQGRLTWSQVVEKYPLFMGQESTK</sequence>
<dbReference type="InterPro" id="IPR027031">
    <property type="entry name" value="Gly-tRNA_synthase/POLG2"/>
</dbReference>
<keyword evidence="7" id="KW-0436">Ligase</keyword>
<evidence type="ECO:0000256" key="3">
    <source>
        <dbReference type="ARBA" id="ARBA00011738"/>
    </source>
</evidence>
<keyword evidence="12" id="KW-0030">Aminoacyl-tRNA synthetase</keyword>
<dbReference type="EnsemblMetazoa" id="XM_003386048.3">
    <property type="protein sequence ID" value="XP_003386096.2"/>
    <property type="gene ID" value="LOC100635899"/>
</dbReference>
<dbReference type="InterPro" id="IPR033731">
    <property type="entry name" value="GlyRS-like_core"/>
</dbReference>
<evidence type="ECO:0000259" key="17">
    <source>
        <dbReference type="PROSITE" id="PS50862"/>
    </source>
</evidence>
<reference evidence="20" key="1">
    <citation type="journal article" date="2010" name="Nature">
        <title>The Amphimedon queenslandica genome and the evolution of animal complexity.</title>
        <authorList>
            <person name="Srivastava M."/>
            <person name="Simakov O."/>
            <person name="Chapman J."/>
            <person name="Fahey B."/>
            <person name="Gauthier M.E."/>
            <person name="Mitros T."/>
            <person name="Richards G.S."/>
            <person name="Conaco C."/>
            <person name="Dacre M."/>
            <person name="Hellsten U."/>
            <person name="Larroux C."/>
            <person name="Putnam N.H."/>
            <person name="Stanke M."/>
            <person name="Adamska M."/>
            <person name="Darling A."/>
            <person name="Degnan S.M."/>
            <person name="Oakley T.H."/>
            <person name="Plachetzki D.C."/>
            <person name="Zhai Y."/>
            <person name="Adamski M."/>
            <person name="Calcino A."/>
            <person name="Cummins S.F."/>
            <person name="Goodstein D.M."/>
            <person name="Harris C."/>
            <person name="Jackson D.J."/>
            <person name="Leys S.P."/>
            <person name="Shu S."/>
            <person name="Woodcroft B.J."/>
            <person name="Vervoort M."/>
            <person name="Kosik K.S."/>
            <person name="Manning G."/>
            <person name="Degnan B.M."/>
            <person name="Rokhsar D.S."/>
        </authorList>
    </citation>
    <scope>NUCLEOTIDE SEQUENCE [LARGE SCALE GENOMIC DNA]</scope>
</reference>
<keyword evidence="16" id="KW-0732">Signal</keyword>
<dbReference type="NCBIfam" id="NF003211">
    <property type="entry name" value="PRK04173.1"/>
    <property type="match status" value="1"/>
</dbReference>
<dbReference type="PROSITE" id="PS50862">
    <property type="entry name" value="AA_TRNA_LIGASE_II"/>
    <property type="match status" value="1"/>
</dbReference>
<dbReference type="InterPro" id="IPR002315">
    <property type="entry name" value="tRNA-synt_gly"/>
</dbReference>
<feature type="domain" description="WHEP-TRS" evidence="18">
    <location>
        <begin position="60"/>
        <end position="116"/>
    </location>
</feature>
<dbReference type="InterPro" id="IPR045864">
    <property type="entry name" value="aa-tRNA-synth_II/BPL/LPL"/>
</dbReference>
<dbReference type="AlphaFoldDB" id="A0A1X7V1Z9"/>
<dbReference type="eggNOG" id="KOG2298">
    <property type="taxonomic scope" value="Eukaryota"/>
</dbReference>
<keyword evidence="11" id="KW-0648">Protein biosynthesis</keyword>
<dbReference type="Pfam" id="PF00587">
    <property type="entry name" value="tRNA-synt_2b"/>
    <property type="match status" value="1"/>
</dbReference>
<evidence type="ECO:0000256" key="7">
    <source>
        <dbReference type="ARBA" id="ARBA00022598"/>
    </source>
</evidence>
<dbReference type="Gene3D" id="3.30.720.200">
    <property type="match status" value="1"/>
</dbReference>
<dbReference type="OMA" id="MEMQYFV"/>
<dbReference type="GO" id="GO:0005524">
    <property type="term" value="F:ATP binding"/>
    <property type="evidence" value="ECO:0007669"/>
    <property type="project" value="UniProtKB-KW"/>
</dbReference>
<evidence type="ECO:0000256" key="10">
    <source>
        <dbReference type="ARBA" id="ARBA00022840"/>
    </source>
</evidence>
<dbReference type="OrthoDB" id="57698at2759"/>
<dbReference type="Gene3D" id="3.30.40.230">
    <property type="match status" value="1"/>
</dbReference>
<evidence type="ECO:0000256" key="13">
    <source>
        <dbReference type="ARBA" id="ARBA00030057"/>
    </source>
</evidence>
<dbReference type="NCBIfam" id="TIGR00389">
    <property type="entry name" value="glyS_dimeric"/>
    <property type="match status" value="1"/>
</dbReference>
<evidence type="ECO:0000256" key="4">
    <source>
        <dbReference type="ARBA" id="ARBA00012829"/>
    </source>
</evidence>
<evidence type="ECO:0000259" key="18">
    <source>
        <dbReference type="PROSITE" id="PS51185"/>
    </source>
</evidence>
<evidence type="ECO:0000256" key="5">
    <source>
        <dbReference type="ARBA" id="ARBA00019404"/>
    </source>
</evidence>
<evidence type="ECO:0000256" key="6">
    <source>
        <dbReference type="ARBA" id="ARBA00022490"/>
    </source>
</evidence>
<keyword evidence="10" id="KW-0067">ATP-binding</keyword>
<dbReference type="CDD" id="cd00774">
    <property type="entry name" value="GlyRS-like_core"/>
    <property type="match status" value="1"/>
</dbReference>
<evidence type="ECO:0000313" key="19">
    <source>
        <dbReference type="EnsemblMetazoa" id="Aqu2.1.33597_001"/>
    </source>
</evidence>
<feature type="domain" description="Aminoacyl-transfer RNA synthetases class-II family profile" evidence="17">
    <location>
        <begin position="120"/>
        <end position="607"/>
    </location>
</feature>
<dbReference type="Pfam" id="PF00458">
    <property type="entry name" value="WHEP-TRS"/>
    <property type="match status" value="1"/>
</dbReference>
<comment type="catalytic activity">
    <reaction evidence="15">
        <text>tRNA(Gly) + glycine + ATP = glycyl-tRNA(Gly) + AMP + diphosphate</text>
        <dbReference type="Rhea" id="RHEA:16013"/>
        <dbReference type="Rhea" id="RHEA-COMP:9664"/>
        <dbReference type="Rhea" id="RHEA-COMP:9683"/>
        <dbReference type="ChEBI" id="CHEBI:30616"/>
        <dbReference type="ChEBI" id="CHEBI:33019"/>
        <dbReference type="ChEBI" id="CHEBI:57305"/>
        <dbReference type="ChEBI" id="CHEBI:78442"/>
        <dbReference type="ChEBI" id="CHEBI:78522"/>
        <dbReference type="ChEBI" id="CHEBI:456215"/>
        <dbReference type="EC" id="6.1.1.14"/>
    </reaction>
    <physiologicalReaction direction="left-to-right" evidence="15">
        <dbReference type="Rhea" id="RHEA:16014"/>
    </physiologicalReaction>
</comment>
<dbReference type="GO" id="GO:0005739">
    <property type="term" value="C:mitochondrion"/>
    <property type="evidence" value="ECO:0007669"/>
    <property type="project" value="TreeGrafter"/>
</dbReference>
<name>A0A1X7V1Z9_AMPQE</name>
<dbReference type="GO" id="GO:0016740">
    <property type="term" value="F:transferase activity"/>
    <property type="evidence" value="ECO:0007669"/>
    <property type="project" value="UniProtKB-KW"/>
</dbReference>
<comment type="similarity">
    <text evidence="2">Belongs to the class-II aminoacyl-tRNA synthetase family.</text>
</comment>
<dbReference type="SMART" id="SM00991">
    <property type="entry name" value="WHEP-TRS"/>
    <property type="match status" value="1"/>
</dbReference>
<dbReference type="PANTHER" id="PTHR10745:SF0">
    <property type="entry name" value="GLYCINE--TRNA LIGASE"/>
    <property type="match status" value="1"/>
</dbReference>
<dbReference type="EnsemblMetazoa" id="Aqu2.1.33597_001">
    <property type="protein sequence ID" value="Aqu2.1.33597_001"/>
    <property type="gene ID" value="Aqu2.1.33597"/>
</dbReference>
<dbReference type="PROSITE" id="PS51185">
    <property type="entry name" value="WHEP_TRS_2"/>
    <property type="match status" value="1"/>
</dbReference>
<dbReference type="InterPro" id="IPR006195">
    <property type="entry name" value="aa-tRNA-synth_II"/>
</dbReference>
<dbReference type="Gene3D" id="3.40.50.800">
    <property type="entry name" value="Anticodon-binding domain"/>
    <property type="match status" value="1"/>
</dbReference>
<organism evidence="19">
    <name type="scientific">Amphimedon queenslandica</name>
    <name type="common">Sponge</name>
    <dbReference type="NCBI Taxonomy" id="400682"/>
    <lineage>
        <taxon>Eukaryota</taxon>
        <taxon>Metazoa</taxon>
        <taxon>Porifera</taxon>
        <taxon>Demospongiae</taxon>
        <taxon>Heteroscleromorpha</taxon>
        <taxon>Haplosclerida</taxon>
        <taxon>Niphatidae</taxon>
        <taxon>Amphimedon</taxon>
    </lineage>
</organism>
<dbReference type="InterPro" id="IPR000738">
    <property type="entry name" value="WHEP-TRS_dom"/>
</dbReference>
<comment type="subcellular location">
    <subcellularLocation>
        <location evidence="1">Cytoplasm</location>
    </subcellularLocation>
</comment>
<dbReference type="SUPFAM" id="SSF52954">
    <property type="entry name" value="Class II aaRS ABD-related"/>
    <property type="match status" value="1"/>
</dbReference>
<keyword evidence="8" id="KW-0808">Transferase</keyword>
<dbReference type="Gene3D" id="1.10.287.10">
    <property type="entry name" value="S15/NS1, RNA-binding"/>
    <property type="match status" value="1"/>
</dbReference>
<evidence type="ECO:0000256" key="2">
    <source>
        <dbReference type="ARBA" id="ARBA00008226"/>
    </source>
</evidence>
<evidence type="ECO:0000256" key="1">
    <source>
        <dbReference type="ARBA" id="ARBA00004496"/>
    </source>
</evidence>
<dbReference type="InterPro" id="IPR009068">
    <property type="entry name" value="uS15_NS1_RNA-bd_sf"/>
</dbReference>
<evidence type="ECO:0000313" key="20">
    <source>
        <dbReference type="Proteomes" id="UP000007879"/>
    </source>
</evidence>
<evidence type="ECO:0000256" key="15">
    <source>
        <dbReference type="ARBA" id="ARBA00049523"/>
    </source>
</evidence>
<dbReference type="InParanoid" id="A0A1X7V1Z9"/>
<dbReference type="FunFam" id="3.30.930.10:FF:000010">
    <property type="entry name" value="Glycyl-tRNA synthetase 1"/>
    <property type="match status" value="1"/>
</dbReference>
<evidence type="ECO:0000256" key="9">
    <source>
        <dbReference type="ARBA" id="ARBA00022741"/>
    </source>
</evidence>
<proteinExistence type="inferred from homology"/>
<feature type="signal peptide" evidence="16">
    <location>
        <begin position="1"/>
        <end position="18"/>
    </location>
</feature>
<dbReference type="PRINTS" id="PR01043">
    <property type="entry name" value="TRNASYNTHGLY"/>
</dbReference>
<dbReference type="EC" id="6.1.1.14" evidence="4"/>
<dbReference type="STRING" id="400682.A0A1X7V1Z9"/>
<dbReference type="Pfam" id="PF03129">
    <property type="entry name" value="HGTP_anticodon"/>
    <property type="match status" value="1"/>
</dbReference>
<keyword evidence="9" id="KW-0547">Nucleotide-binding</keyword>
<dbReference type="FunFam" id="3.30.40.230:FF:000001">
    <property type="entry name" value="Glycine--tRNA ligase"/>
    <property type="match status" value="1"/>
</dbReference>
<dbReference type="FunFam" id="3.40.50.800:FF:000004">
    <property type="entry name" value="Glycine--tRNA ligase 2"/>
    <property type="match status" value="1"/>
</dbReference>
<dbReference type="FunFam" id="3.30.720.200:FF:000001">
    <property type="entry name" value="Glycine--tRNA ligase 2"/>
    <property type="match status" value="1"/>
</dbReference>
<evidence type="ECO:0000256" key="12">
    <source>
        <dbReference type="ARBA" id="ARBA00023146"/>
    </source>
</evidence>
<dbReference type="InterPro" id="IPR036621">
    <property type="entry name" value="Anticodon-bd_dom_sf"/>
</dbReference>
<dbReference type="GO" id="GO:0070150">
    <property type="term" value="P:mitochondrial glycyl-tRNA aminoacylation"/>
    <property type="evidence" value="ECO:0007669"/>
    <property type="project" value="TreeGrafter"/>
</dbReference>
<accession>A0A1X7V1Z9</accession>
<dbReference type="SUPFAM" id="SSF47060">
    <property type="entry name" value="S15/NS1 RNA-binding domain"/>
    <property type="match status" value="1"/>
</dbReference>
<evidence type="ECO:0000256" key="16">
    <source>
        <dbReference type="SAM" id="SignalP"/>
    </source>
</evidence>
<comment type="catalytic activity">
    <reaction evidence="14">
        <text>2 ATP + H(+) = P(1),P(4)-bis(5'-adenosyl) tetraphosphate + diphosphate</text>
        <dbReference type="Rhea" id="RHEA:34935"/>
        <dbReference type="ChEBI" id="CHEBI:15378"/>
        <dbReference type="ChEBI" id="CHEBI:30616"/>
        <dbReference type="ChEBI" id="CHEBI:33019"/>
        <dbReference type="ChEBI" id="CHEBI:58141"/>
    </reaction>
    <physiologicalReaction direction="left-to-right" evidence="14">
        <dbReference type="Rhea" id="RHEA:34936"/>
    </physiologicalReaction>
</comment>
<comment type="subunit">
    <text evidence="3">Homodimer.</text>
</comment>
<dbReference type="Proteomes" id="UP000007879">
    <property type="component" value="Unassembled WGS sequence"/>
</dbReference>
<evidence type="ECO:0000256" key="14">
    <source>
        <dbReference type="ARBA" id="ARBA00048436"/>
    </source>
</evidence>
<dbReference type="InterPro" id="IPR004154">
    <property type="entry name" value="Anticodon-bd"/>
</dbReference>
<keyword evidence="6" id="KW-0963">Cytoplasm</keyword>
<dbReference type="GO" id="GO:0004820">
    <property type="term" value="F:glycine-tRNA ligase activity"/>
    <property type="evidence" value="ECO:0007669"/>
    <property type="project" value="UniProtKB-EC"/>
</dbReference>
<gene>
    <name evidence="19" type="primary">100635899</name>
</gene>
<protein>
    <recommendedName>
        <fullName evidence="5">Glycine--tRNA ligase</fullName>
        <ecNumber evidence="4">6.1.1.14</ecNumber>
    </recommendedName>
    <alternativeName>
        <fullName evidence="13">Diadenosine tetraphosphate synthetase</fullName>
    </alternativeName>
</protein>